<evidence type="ECO:0000256" key="4">
    <source>
        <dbReference type="PIRNR" id="PIRNR000446"/>
    </source>
</evidence>
<reference evidence="7 8" key="1">
    <citation type="journal article" date="2011" name="J. Bacteriol.">
        <title>Genome sequence of Haloplasma contractile, an unusual contractile bacterium from a deep-sea anoxic brine lake.</title>
        <authorList>
            <person name="Antunes A."/>
            <person name="Alam I."/>
            <person name="El Dorry H."/>
            <person name="Siam R."/>
            <person name="Robertson A."/>
            <person name="Bajic V.B."/>
            <person name="Stingl U."/>
        </authorList>
    </citation>
    <scope>NUCLEOTIDE SEQUENCE [LARGE SCALE GENOMIC DNA]</scope>
    <source>
        <strain evidence="7 8">SSD-17B</strain>
    </source>
</reference>
<reference evidence="7 8" key="2">
    <citation type="journal article" date="2013" name="PLoS ONE">
        <title>INDIGO - INtegrated Data Warehouse of MIcrobial GenOmes with Examples from the Red Sea Extremophiles.</title>
        <authorList>
            <person name="Alam I."/>
            <person name="Antunes A."/>
            <person name="Kamau A.A."/>
            <person name="Ba Alawi W."/>
            <person name="Kalkatawi M."/>
            <person name="Stingl U."/>
            <person name="Bajic V.B."/>
        </authorList>
    </citation>
    <scope>NUCLEOTIDE SEQUENCE [LARGE SCALE GENOMIC DNA]</scope>
    <source>
        <strain evidence="7 8">SSD-17B</strain>
    </source>
</reference>
<feature type="active site" evidence="5">
    <location>
        <position position="91"/>
    </location>
</feature>
<dbReference type="STRING" id="1033810.HLPCO_002569"/>
<dbReference type="InterPro" id="IPR050858">
    <property type="entry name" value="Mal-CoA-ACP_Trans/PKS_FabD"/>
</dbReference>
<evidence type="ECO:0000256" key="3">
    <source>
        <dbReference type="ARBA" id="ARBA00048462"/>
    </source>
</evidence>
<dbReference type="InterPro" id="IPR004410">
    <property type="entry name" value="Malonyl_CoA-ACP_transAc_FabD"/>
</dbReference>
<dbReference type="InterPro" id="IPR024925">
    <property type="entry name" value="Malonyl_CoA-ACP_transAc"/>
</dbReference>
<name>U2DSE0_9MOLU</name>
<dbReference type="Pfam" id="PF00698">
    <property type="entry name" value="Acyl_transf_1"/>
    <property type="match status" value="1"/>
</dbReference>
<feature type="domain" description="Malonyl-CoA:ACP transacylase (MAT)" evidence="6">
    <location>
        <begin position="7"/>
        <end position="305"/>
    </location>
</feature>
<dbReference type="InterPro" id="IPR016035">
    <property type="entry name" value="Acyl_Trfase/lysoPLipase"/>
</dbReference>
<feature type="active site" evidence="5">
    <location>
        <position position="202"/>
    </location>
</feature>
<evidence type="ECO:0000313" key="8">
    <source>
        <dbReference type="Proteomes" id="UP000005707"/>
    </source>
</evidence>
<dbReference type="PANTHER" id="PTHR42681">
    <property type="entry name" value="MALONYL-COA-ACYL CARRIER PROTEIN TRANSACYLASE, MITOCHONDRIAL"/>
    <property type="match status" value="1"/>
</dbReference>
<evidence type="ECO:0000256" key="2">
    <source>
        <dbReference type="ARBA" id="ARBA00023315"/>
    </source>
</evidence>
<dbReference type="EC" id="2.3.1.39" evidence="4"/>
<evidence type="ECO:0000313" key="7">
    <source>
        <dbReference type="EMBL" id="ERJ11447.1"/>
    </source>
</evidence>
<keyword evidence="2 4" id="KW-0012">Acyltransferase</keyword>
<evidence type="ECO:0000256" key="5">
    <source>
        <dbReference type="PIRSR" id="PIRSR000446-1"/>
    </source>
</evidence>
<dbReference type="SMART" id="SM00827">
    <property type="entry name" value="PKS_AT"/>
    <property type="match status" value="1"/>
</dbReference>
<protein>
    <recommendedName>
        <fullName evidence="4">Malonyl CoA-acyl carrier protein transacylase</fullName>
        <ecNumber evidence="4">2.3.1.39</ecNumber>
    </recommendedName>
</protein>
<dbReference type="InParanoid" id="U2DSE0"/>
<keyword evidence="8" id="KW-1185">Reference proteome</keyword>
<dbReference type="RefSeq" id="WP_008826632.1">
    <property type="nucleotide sequence ID" value="NZ_AFNU02000011.1"/>
</dbReference>
<dbReference type="FunFam" id="3.30.70.250:FF:000001">
    <property type="entry name" value="Malonyl CoA-acyl carrier protein transacylase"/>
    <property type="match status" value="1"/>
</dbReference>
<evidence type="ECO:0000256" key="1">
    <source>
        <dbReference type="ARBA" id="ARBA00022679"/>
    </source>
</evidence>
<dbReference type="PANTHER" id="PTHR42681:SF1">
    <property type="entry name" value="MALONYL-COA-ACYL CARRIER PROTEIN TRANSACYLASE, MITOCHONDRIAL"/>
    <property type="match status" value="1"/>
</dbReference>
<dbReference type="InterPro" id="IPR014043">
    <property type="entry name" value="Acyl_transferase_dom"/>
</dbReference>
<comment type="caution">
    <text evidence="7">The sequence shown here is derived from an EMBL/GenBank/DDBJ whole genome shotgun (WGS) entry which is preliminary data.</text>
</comment>
<accession>U2DSE0</accession>
<dbReference type="GO" id="GO:0004314">
    <property type="term" value="F:[acyl-carrier-protein] S-malonyltransferase activity"/>
    <property type="evidence" value="ECO:0007669"/>
    <property type="project" value="UniProtKB-EC"/>
</dbReference>
<sequence length="309" mass="34559">MSKTAFLFSGQGSQYIGMAQDFYNQYDYVKEIYSNASDLLGYDLTELCFNENEKLNETIYTQPAVLVTSIAILEVIRRELNISPDVIAGFSLGEYTALYAAGVFDLESIIKLVKYRAEVMETDAKNNDGKMAAIIGMKPEQLSEICDYVSKEKNMIVDIANYNCPNQLVIGGQTDAVKRVCDIAKDHGAKRAIILKVSGGFHTELMNGAAKQVYDYVKGSTYNPPTTPLFMNCNALPLQIEELPELMRKQIKSSVYFEDTIRNMINEDVETFIEIGPGKVLSGFVKKVNRKKTILNVETISGLEQLKEL</sequence>
<dbReference type="FunCoup" id="U2DSE0">
    <property type="interactions" value="403"/>
</dbReference>
<dbReference type="InterPro" id="IPR016036">
    <property type="entry name" value="Malonyl_transacylase_ACP-bd"/>
</dbReference>
<dbReference type="SUPFAM" id="SSF55048">
    <property type="entry name" value="Probable ACP-binding domain of malonyl-CoA ACP transacylase"/>
    <property type="match status" value="1"/>
</dbReference>
<comment type="catalytic activity">
    <reaction evidence="3 4">
        <text>holo-[ACP] + malonyl-CoA = malonyl-[ACP] + CoA</text>
        <dbReference type="Rhea" id="RHEA:41792"/>
        <dbReference type="Rhea" id="RHEA-COMP:9623"/>
        <dbReference type="Rhea" id="RHEA-COMP:9685"/>
        <dbReference type="ChEBI" id="CHEBI:57287"/>
        <dbReference type="ChEBI" id="CHEBI:57384"/>
        <dbReference type="ChEBI" id="CHEBI:64479"/>
        <dbReference type="ChEBI" id="CHEBI:78449"/>
        <dbReference type="EC" id="2.3.1.39"/>
    </reaction>
</comment>
<gene>
    <name evidence="7" type="primary">fabD</name>
    <name evidence="7" type="ORF">HLPCO_002569</name>
</gene>
<dbReference type="GO" id="GO:0006633">
    <property type="term" value="P:fatty acid biosynthetic process"/>
    <property type="evidence" value="ECO:0007669"/>
    <property type="project" value="TreeGrafter"/>
</dbReference>
<dbReference type="Gene3D" id="3.30.70.250">
    <property type="entry name" value="Malonyl-CoA ACP transacylase, ACP-binding"/>
    <property type="match status" value="1"/>
</dbReference>
<dbReference type="NCBIfam" id="TIGR00128">
    <property type="entry name" value="fabD"/>
    <property type="match status" value="1"/>
</dbReference>
<dbReference type="AlphaFoldDB" id="U2DSE0"/>
<dbReference type="Proteomes" id="UP000005707">
    <property type="component" value="Unassembled WGS sequence"/>
</dbReference>
<evidence type="ECO:0000259" key="6">
    <source>
        <dbReference type="SMART" id="SM00827"/>
    </source>
</evidence>
<organism evidence="7 8">
    <name type="scientific">Haloplasma contractile SSD-17B</name>
    <dbReference type="NCBI Taxonomy" id="1033810"/>
    <lineage>
        <taxon>Bacteria</taxon>
        <taxon>Bacillati</taxon>
        <taxon>Mycoplasmatota</taxon>
        <taxon>Mollicutes</taxon>
        <taxon>Haloplasmatales</taxon>
        <taxon>Haloplasmataceae</taxon>
        <taxon>Haloplasma</taxon>
    </lineage>
</organism>
<dbReference type="InterPro" id="IPR001227">
    <property type="entry name" value="Ac_transferase_dom_sf"/>
</dbReference>
<dbReference type="OrthoDB" id="9808564at2"/>
<dbReference type="PIRSF" id="PIRSF000446">
    <property type="entry name" value="Mct"/>
    <property type="match status" value="1"/>
</dbReference>
<comment type="similarity">
    <text evidence="4">Belongs to the fabD family.</text>
</comment>
<dbReference type="GO" id="GO:0005829">
    <property type="term" value="C:cytosol"/>
    <property type="evidence" value="ECO:0007669"/>
    <property type="project" value="TreeGrafter"/>
</dbReference>
<dbReference type="EMBL" id="AFNU02000011">
    <property type="protein sequence ID" value="ERJ11447.1"/>
    <property type="molecule type" value="Genomic_DNA"/>
</dbReference>
<proteinExistence type="inferred from homology"/>
<dbReference type="SUPFAM" id="SSF52151">
    <property type="entry name" value="FabD/lysophospholipase-like"/>
    <property type="match status" value="1"/>
</dbReference>
<keyword evidence="1 4" id="KW-0808">Transferase</keyword>
<dbReference type="eggNOG" id="COG0331">
    <property type="taxonomic scope" value="Bacteria"/>
</dbReference>
<dbReference type="Gene3D" id="3.40.366.10">
    <property type="entry name" value="Malonyl-Coenzyme A Acyl Carrier Protein, domain 2"/>
    <property type="match status" value="1"/>
</dbReference>